<keyword evidence="1" id="KW-0812">Transmembrane</keyword>
<dbReference type="Proteomes" id="UP001501521">
    <property type="component" value="Unassembled WGS sequence"/>
</dbReference>
<gene>
    <name evidence="2" type="ORF">GCM10025789_09190</name>
</gene>
<keyword evidence="1" id="KW-1133">Transmembrane helix</keyword>
<proteinExistence type="predicted"/>
<feature type="transmembrane region" description="Helical" evidence="1">
    <location>
        <begin position="21"/>
        <end position="43"/>
    </location>
</feature>
<keyword evidence="1" id="KW-0472">Membrane</keyword>
<organism evidence="2 3">
    <name type="scientific">Tessaracoccus lubricantis</name>
    <dbReference type="NCBI Taxonomy" id="545543"/>
    <lineage>
        <taxon>Bacteria</taxon>
        <taxon>Bacillati</taxon>
        <taxon>Actinomycetota</taxon>
        <taxon>Actinomycetes</taxon>
        <taxon>Propionibacteriales</taxon>
        <taxon>Propionibacteriaceae</taxon>
        <taxon>Tessaracoccus</taxon>
    </lineage>
</organism>
<sequence length="244" mass="25952">MEDTRTVVEVNAPEEPVFPGSALIGVVLFPVFAVVAVVLGIVYELPWLVTSSLALALALAAIFVAQYLNRRGRSGKLRLDLSRGSTRLGPAPSSRLVPLLLTALAGVVVLVDIVLRLAGYLHDDGGMTFSVMLALVVGWGIAEGYFAYRNPPGLVLSPSHVTTVGSMGKEVRVPWSQLSGAPEIKGPRLLIPADKDQLQVGVSSIDSDPRAVVALIEAYRGRPARQGELGDGRVVQRAQSLTLR</sequence>
<dbReference type="EMBL" id="BAABLV010000016">
    <property type="protein sequence ID" value="GAA4894154.1"/>
    <property type="molecule type" value="Genomic_DNA"/>
</dbReference>
<dbReference type="RefSeq" id="WP_345579665.1">
    <property type="nucleotide sequence ID" value="NZ_BAABLV010000016.1"/>
</dbReference>
<feature type="transmembrane region" description="Helical" evidence="1">
    <location>
        <begin position="96"/>
        <end position="115"/>
    </location>
</feature>
<evidence type="ECO:0000256" key="1">
    <source>
        <dbReference type="SAM" id="Phobius"/>
    </source>
</evidence>
<keyword evidence="3" id="KW-1185">Reference proteome</keyword>
<comment type="caution">
    <text evidence="2">The sequence shown here is derived from an EMBL/GenBank/DDBJ whole genome shotgun (WGS) entry which is preliminary data.</text>
</comment>
<evidence type="ECO:0000313" key="3">
    <source>
        <dbReference type="Proteomes" id="UP001501521"/>
    </source>
</evidence>
<accession>A0ABP9F5T1</accession>
<feature type="transmembrane region" description="Helical" evidence="1">
    <location>
        <begin position="127"/>
        <end position="148"/>
    </location>
</feature>
<reference evidence="3" key="1">
    <citation type="journal article" date="2019" name="Int. J. Syst. Evol. Microbiol.">
        <title>The Global Catalogue of Microorganisms (GCM) 10K type strain sequencing project: providing services to taxonomists for standard genome sequencing and annotation.</title>
        <authorList>
            <consortium name="The Broad Institute Genomics Platform"/>
            <consortium name="The Broad Institute Genome Sequencing Center for Infectious Disease"/>
            <person name="Wu L."/>
            <person name="Ma J."/>
        </authorList>
    </citation>
    <scope>NUCLEOTIDE SEQUENCE [LARGE SCALE GENOMIC DNA]</scope>
    <source>
        <strain evidence="3">JCM 19125</strain>
    </source>
</reference>
<evidence type="ECO:0000313" key="2">
    <source>
        <dbReference type="EMBL" id="GAA4894154.1"/>
    </source>
</evidence>
<protein>
    <recommendedName>
        <fullName evidence="4">PH domain-containing protein</fullName>
    </recommendedName>
</protein>
<name>A0ABP9F5T1_9ACTN</name>
<evidence type="ECO:0008006" key="4">
    <source>
        <dbReference type="Google" id="ProtNLM"/>
    </source>
</evidence>
<feature type="transmembrane region" description="Helical" evidence="1">
    <location>
        <begin position="49"/>
        <end position="68"/>
    </location>
</feature>